<evidence type="ECO:0000256" key="7">
    <source>
        <dbReference type="SAM" id="Phobius"/>
    </source>
</evidence>
<sequence>MIALLLVPLLLPCAAPLLAHRILDRCPPVAALWNLTVSALLLAAGTVATLGTLALTGLLDIPAFAALGELVHPLRTAPERLLLPLAALAAALLTLATLTLGRSVVRQAARLRTARSQAGRKPAAGDLCVVESPHPDAYALPGRPHRIVVTTAMLRSLDAREREALFAHERAHNAGGHHYFLAAAELAAHCHPALRPVREDIRLAAERAADEAAAISVGDRDLTARAIARAALVAHTAHASRSTVTPAATTGPVPRRVTALLRPAVRAPRAASWIAASLAVCALLSCGAAGTGALHVHQDIEVAQGETGPSAARVRGVARLLWPAPL</sequence>
<accession>A0A7U9KQ66</accession>
<keyword evidence="7" id="KW-1133">Transmembrane helix</keyword>
<evidence type="ECO:0000313" key="9">
    <source>
        <dbReference type="EMBL" id="GCD32792.1"/>
    </source>
</evidence>
<dbReference type="GO" id="GO:0006508">
    <property type="term" value="P:proteolysis"/>
    <property type="evidence" value="ECO:0007669"/>
    <property type="project" value="UniProtKB-KW"/>
</dbReference>
<dbReference type="Gene3D" id="3.30.2010.10">
    <property type="entry name" value="Metalloproteases ('zincins'), catalytic domain"/>
    <property type="match status" value="1"/>
</dbReference>
<feature type="transmembrane region" description="Helical" evidence="7">
    <location>
        <begin position="81"/>
        <end position="101"/>
    </location>
</feature>
<dbReference type="RefSeq" id="WP_125043379.1">
    <property type="nucleotide sequence ID" value="NZ_BHZC01000001.1"/>
</dbReference>
<reference evidence="9 10" key="1">
    <citation type="submission" date="2018-11" db="EMBL/GenBank/DDBJ databases">
        <title>Whole genome sequence of Streptomyces chrestomyceticus NBRC 13444(T).</title>
        <authorList>
            <person name="Komaki H."/>
            <person name="Tamura T."/>
        </authorList>
    </citation>
    <scope>NUCLEOTIDE SEQUENCE [LARGE SCALE GENOMIC DNA]</scope>
    <source>
        <strain evidence="9 10">NBRC 13444</strain>
    </source>
</reference>
<keyword evidence="4 6" id="KW-0862">Zinc</keyword>
<dbReference type="GeneID" id="95619581"/>
<dbReference type="InterPro" id="IPR052173">
    <property type="entry name" value="Beta-lactam_resp_regulator"/>
</dbReference>
<evidence type="ECO:0000256" key="2">
    <source>
        <dbReference type="ARBA" id="ARBA00022723"/>
    </source>
</evidence>
<keyword evidence="3 6" id="KW-0378">Hydrolase</keyword>
<evidence type="ECO:0000313" key="10">
    <source>
        <dbReference type="Proteomes" id="UP000287830"/>
    </source>
</evidence>
<keyword evidence="7" id="KW-0812">Transmembrane</keyword>
<dbReference type="AlphaFoldDB" id="A0A7U9KQ66"/>
<dbReference type="PANTHER" id="PTHR34978:SF3">
    <property type="entry name" value="SLR0241 PROTEIN"/>
    <property type="match status" value="1"/>
</dbReference>
<name>A0A7U9KQ66_9ACTN</name>
<feature type="domain" description="Peptidase M48" evidence="8">
    <location>
        <begin position="118"/>
        <end position="183"/>
    </location>
</feature>
<evidence type="ECO:0000256" key="5">
    <source>
        <dbReference type="ARBA" id="ARBA00023049"/>
    </source>
</evidence>
<organism evidence="9 10">
    <name type="scientific">Streptomyces chrestomyceticus JCM 4735</name>
    <dbReference type="NCBI Taxonomy" id="1306181"/>
    <lineage>
        <taxon>Bacteria</taxon>
        <taxon>Bacillati</taxon>
        <taxon>Actinomycetota</taxon>
        <taxon>Actinomycetes</taxon>
        <taxon>Kitasatosporales</taxon>
        <taxon>Streptomycetaceae</taxon>
        <taxon>Streptomyces</taxon>
    </lineage>
</organism>
<keyword evidence="1 6" id="KW-0645">Protease</keyword>
<evidence type="ECO:0000256" key="3">
    <source>
        <dbReference type="ARBA" id="ARBA00022801"/>
    </source>
</evidence>
<dbReference type="Proteomes" id="UP000287830">
    <property type="component" value="Unassembled WGS sequence"/>
</dbReference>
<dbReference type="PANTHER" id="PTHR34978">
    <property type="entry name" value="POSSIBLE SENSOR-TRANSDUCER PROTEIN BLAR"/>
    <property type="match status" value="1"/>
</dbReference>
<comment type="caution">
    <text evidence="9">The sequence shown here is derived from an EMBL/GenBank/DDBJ whole genome shotgun (WGS) entry which is preliminary data.</text>
</comment>
<evidence type="ECO:0000256" key="6">
    <source>
        <dbReference type="RuleBase" id="RU003983"/>
    </source>
</evidence>
<keyword evidence="2" id="KW-0479">Metal-binding</keyword>
<dbReference type="GO" id="GO:0046872">
    <property type="term" value="F:metal ion binding"/>
    <property type="evidence" value="ECO:0007669"/>
    <property type="project" value="UniProtKB-KW"/>
</dbReference>
<proteinExistence type="inferred from homology"/>
<dbReference type="InterPro" id="IPR001915">
    <property type="entry name" value="Peptidase_M48"/>
</dbReference>
<dbReference type="OrthoDB" id="9785340at2"/>
<comment type="cofactor">
    <cofactor evidence="6">
        <name>Zn(2+)</name>
        <dbReference type="ChEBI" id="CHEBI:29105"/>
    </cofactor>
    <text evidence="6">Binds 1 zinc ion per subunit.</text>
</comment>
<feature type="transmembrane region" description="Helical" evidence="7">
    <location>
        <begin position="35"/>
        <end position="61"/>
    </location>
</feature>
<evidence type="ECO:0000256" key="4">
    <source>
        <dbReference type="ARBA" id="ARBA00022833"/>
    </source>
</evidence>
<protein>
    <recommendedName>
        <fullName evidence="8">Peptidase M48 domain-containing protein</fullName>
    </recommendedName>
</protein>
<evidence type="ECO:0000256" key="1">
    <source>
        <dbReference type="ARBA" id="ARBA00022670"/>
    </source>
</evidence>
<dbReference type="Pfam" id="PF01435">
    <property type="entry name" value="Peptidase_M48"/>
    <property type="match status" value="1"/>
</dbReference>
<dbReference type="EMBL" id="BHZC01000001">
    <property type="protein sequence ID" value="GCD32792.1"/>
    <property type="molecule type" value="Genomic_DNA"/>
</dbReference>
<comment type="similarity">
    <text evidence="6">Belongs to the peptidase M48 family.</text>
</comment>
<keyword evidence="5 6" id="KW-0482">Metalloprotease</keyword>
<gene>
    <name evidence="9" type="ORF">OEIGOIKO_00509</name>
</gene>
<dbReference type="GO" id="GO:0004222">
    <property type="term" value="F:metalloendopeptidase activity"/>
    <property type="evidence" value="ECO:0007669"/>
    <property type="project" value="InterPro"/>
</dbReference>
<evidence type="ECO:0000259" key="8">
    <source>
        <dbReference type="Pfam" id="PF01435"/>
    </source>
</evidence>
<keyword evidence="7" id="KW-0472">Membrane</keyword>